<evidence type="ECO:0000256" key="2">
    <source>
        <dbReference type="ARBA" id="ARBA00022692"/>
    </source>
</evidence>
<dbReference type="EMBL" id="CP071090">
    <property type="protein sequence ID" value="QSQ23002.1"/>
    <property type="molecule type" value="Genomic_DNA"/>
</dbReference>
<evidence type="ECO:0000256" key="1">
    <source>
        <dbReference type="ARBA" id="ARBA00004167"/>
    </source>
</evidence>
<dbReference type="Gene3D" id="1.25.40.10">
    <property type="entry name" value="Tetratricopeptide repeat domain"/>
    <property type="match status" value="1"/>
</dbReference>
<feature type="signal peptide" evidence="5">
    <location>
        <begin position="1"/>
        <end position="21"/>
    </location>
</feature>
<evidence type="ECO:0000313" key="7">
    <source>
        <dbReference type="EMBL" id="QSQ23002.1"/>
    </source>
</evidence>
<evidence type="ECO:0000256" key="4">
    <source>
        <dbReference type="ARBA" id="ARBA00023136"/>
    </source>
</evidence>
<dbReference type="InterPro" id="IPR011990">
    <property type="entry name" value="TPR-like_helical_dom_sf"/>
</dbReference>
<protein>
    <submittedName>
        <fullName evidence="7">TonB family protein</fullName>
    </submittedName>
</protein>
<dbReference type="SUPFAM" id="SSF48452">
    <property type="entry name" value="TPR-like"/>
    <property type="match status" value="1"/>
</dbReference>
<dbReference type="Gene3D" id="3.30.1150.10">
    <property type="match status" value="1"/>
</dbReference>
<keyword evidence="3" id="KW-1133">Transmembrane helix</keyword>
<gene>
    <name evidence="7" type="ORF">JY651_49280</name>
</gene>
<sequence>MRRHLFALSSLLLLVAGCSHLQPNAPKLPTLPASHARLSRALDLYVQRFPEVAADFVPAAGELEEPKLVVEHAQARGVYDEALAVLRGKPTPEGTSAAQDDLRAACRAGLQEACDFMRKEFSPPVKISGAQPQYPSEALQKGTQAVVVVRCQLGATGLFRDCQVLESGPDGLTESVLAYAARANYHPARFAGHPFSIPYTFTINFNPYRVDLSPQQEIELTKARTERFPRSPPAWARLANLLSRHAPEDPALAESLRVLHALVPSYWWPANELAWLHVQAGRHAEAAPLVTRAMTWEPDNSYVLETSAAVLAATGQCEQALVEQRRAVEKLPAEWPAPERERFTRTLAEYQRQCAGAAAATEPR</sequence>
<keyword evidence="8" id="KW-1185">Reference proteome</keyword>
<dbReference type="NCBIfam" id="TIGR01352">
    <property type="entry name" value="tonB_Cterm"/>
    <property type="match status" value="1"/>
</dbReference>
<dbReference type="Proteomes" id="UP000662747">
    <property type="component" value="Chromosome"/>
</dbReference>
<dbReference type="PROSITE" id="PS51257">
    <property type="entry name" value="PROKAR_LIPOPROTEIN"/>
    <property type="match status" value="1"/>
</dbReference>
<reference evidence="7 8" key="1">
    <citation type="submission" date="2021-02" db="EMBL/GenBank/DDBJ databases">
        <title>De Novo genome assembly of isolated myxobacteria.</title>
        <authorList>
            <person name="Stevens D.C."/>
        </authorList>
    </citation>
    <scope>NUCLEOTIDE SEQUENCE [LARGE SCALE GENOMIC DNA]</scope>
    <source>
        <strain evidence="8">SCPEA02</strain>
    </source>
</reference>
<feature type="domain" description="TonB C-terminal" evidence="6">
    <location>
        <begin position="119"/>
        <end position="210"/>
    </location>
</feature>
<feature type="chain" id="PRO_5045737457" evidence="5">
    <location>
        <begin position="22"/>
        <end position="364"/>
    </location>
</feature>
<keyword evidence="2" id="KW-0812">Transmembrane</keyword>
<dbReference type="InterPro" id="IPR037682">
    <property type="entry name" value="TonB_C"/>
</dbReference>
<accession>A0ABX7NZT7</accession>
<evidence type="ECO:0000313" key="8">
    <source>
        <dbReference type="Proteomes" id="UP000662747"/>
    </source>
</evidence>
<evidence type="ECO:0000256" key="5">
    <source>
        <dbReference type="SAM" id="SignalP"/>
    </source>
</evidence>
<dbReference type="Pfam" id="PF03544">
    <property type="entry name" value="TonB_C"/>
    <property type="match status" value="1"/>
</dbReference>
<keyword evidence="5" id="KW-0732">Signal</keyword>
<proteinExistence type="predicted"/>
<dbReference type="InterPro" id="IPR006260">
    <property type="entry name" value="TonB/TolA_C"/>
</dbReference>
<keyword evidence="4" id="KW-0472">Membrane</keyword>
<dbReference type="PROSITE" id="PS52015">
    <property type="entry name" value="TONB_CTD"/>
    <property type="match status" value="1"/>
</dbReference>
<name>A0ABX7NZT7_9BACT</name>
<comment type="subcellular location">
    <subcellularLocation>
        <location evidence="1">Membrane</location>
        <topology evidence="1">Single-pass membrane protein</topology>
    </subcellularLocation>
</comment>
<evidence type="ECO:0000256" key="3">
    <source>
        <dbReference type="ARBA" id="ARBA00022989"/>
    </source>
</evidence>
<evidence type="ECO:0000259" key="6">
    <source>
        <dbReference type="PROSITE" id="PS52015"/>
    </source>
</evidence>
<dbReference type="SUPFAM" id="SSF74653">
    <property type="entry name" value="TolA/TonB C-terminal domain"/>
    <property type="match status" value="1"/>
</dbReference>
<organism evidence="7 8">
    <name type="scientific">Pyxidicoccus parkwayensis</name>
    <dbReference type="NCBI Taxonomy" id="2813578"/>
    <lineage>
        <taxon>Bacteria</taxon>
        <taxon>Pseudomonadati</taxon>
        <taxon>Myxococcota</taxon>
        <taxon>Myxococcia</taxon>
        <taxon>Myxococcales</taxon>
        <taxon>Cystobacterineae</taxon>
        <taxon>Myxococcaceae</taxon>
        <taxon>Pyxidicoccus</taxon>
    </lineage>
</organism>